<sequence length="93" mass="10718">MAARTGITGSRDATREAFSNGLVEDGEVWMEMIKSRNQSSHTYNEDLAGEWQPETFIRVVTGVTQVTHNSLKTLKRQHYYLTLVHIYRETRDS</sequence>
<reference evidence="1 2" key="1">
    <citation type="submission" date="2020-02" db="EMBL/GenBank/DDBJ databases">
        <title>Out from the shadows clarifying the taxonomy of the family Cryomorphaceae and related taxa by utilizing the GTDB taxonomic framework.</title>
        <authorList>
            <person name="Bowman J.P."/>
        </authorList>
    </citation>
    <scope>NUCLEOTIDE SEQUENCE [LARGE SCALE GENOMIC DNA]</scope>
    <source>
        <strain evidence="1 2">QSSC 1-22</strain>
    </source>
</reference>
<keyword evidence="2" id="KW-1185">Reference proteome</keyword>
<dbReference type="Gene3D" id="1.20.120.330">
    <property type="entry name" value="Nucleotidyltransferases domain 2"/>
    <property type="match status" value="1"/>
</dbReference>
<dbReference type="AlphaFoldDB" id="A0A7K3WXI6"/>
<accession>A0A7K3WXI6</accession>
<dbReference type="EMBL" id="JAAGVY010000060">
    <property type="protein sequence ID" value="NEN25562.1"/>
    <property type="molecule type" value="Genomic_DNA"/>
</dbReference>
<dbReference type="Proteomes" id="UP000486602">
    <property type="component" value="Unassembled WGS sequence"/>
</dbReference>
<organism evidence="1 2">
    <name type="scientific">Cryomorpha ignava</name>
    <dbReference type="NCBI Taxonomy" id="101383"/>
    <lineage>
        <taxon>Bacteria</taxon>
        <taxon>Pseudomonadati</taxon>
        <taxon>Bacteroidota</taxon>
        <taxon>Flavobacteriia</taxon>
        <taxon>Flavobacteriales</taxon>
        <taxon>Cryomorphaceae</taxon>
        <taxon>Cryomorpha</taxon>
    </lineage>
</organism>
<comment type="caution">
    <text evidence="1">The sequence shown here is derived from an EMBL/GenBank/DDBJ whole genome shotgun (WGS) entry which is preliminary data.</text>
</comment>
<dbReference type="RefSeq" id="WP_163287012.1">
    <property type="nucleotide sequence ID" value="NZ_JAAGVY010000060.1"/>
</dbReference>
<evidence type="ECO:0008006" key="3">
    <source>
        <dbReference type="Google" id="ProtNLM"/>
    </source>
</evidence>
<dbReference type="InterPro" id="IPR010235">
    <property type="entry name" value="HepT"/>
</dbReference>
<evidence type="ECO:0000313" key="2">
    <source>
        <dbReference type="Proteomes" id="UP000486602"/>
    </source>
</evidence>
<proteinExistence type="predicted"/>
<dbReference type="Pfam" id="PF08780">
    <property type="entry name" value="NTase_sub_bind"/>
    <property type="match status" value="1"/>
</dbReference>
<protein>
    <recommendedName>
        <fullName evidence="3">Nucleotidyltransferase</fullName>
    </recommendedName>
</protein>
<dbReference type="SUPFAM" id="SSF81593">
    <property type="entry name" value="Nucleotidyltransferase substrate binding subunit/domain"/>
    <property type="match status" value="1"/>
</dbReference>
<name>A0A7K3WXI6_9FLAO</name>
<gene>
    <name evidence="1" type="ORF">G3O08_18880</name>
</gene>
<evidence type="ECO:0000313" key="1">
    <source>
        <dbReference type="EMBL" id="NEN25562.1"/>
    </source>
</evidence>